<keyword evidence="5" id="KW-1185">Reference proteome</keyword>
<dbReference type="InterPro" id="IPR036457">
    <property type="entry name" value="PPM-type-like_dom_sf"/>
</dbReference>
<dbReference type="EMBL" id="BAABJX010000022">
    <property type="protein sequence ID" value="GAA4830756.1"/>
    <property type="molecule type" value="Genomic_DNA"/>
</dbReference>
<dbReference type="SMART" id="SM00331">
    <property type="entry name" value="PP2C_SIG"/>
    <property type="match status" value="1"/>
</dbReference>
<reference evidence="5" key="1">
    <citation type="journal article" date="2019" name="Int. J. Syst. Evol. Microbiol.">
        <title>The Global Catalogue of Microorganisms (GCM) 10K type strain sequencing project: providing services to taxonomists for standard genome sequencing and annotation.</title>
        <authorList>
            <consortium name="The Broad Institute Genomics Platform"/>
            <consortium name="The Broad Institute Genome Sequencing Center for Infectious Disease"/>
            <person name="Wu L."/>
            <person name="Ma J."/>
        </authorList>
    </citation>
    <scope>NUCLEOTIDE SEQUENCE [LARGE SCALE GENOMIC DNA]</scope>
    <source>
        <strain evidence="5">JCM 18326</strain>
    </source>
</reference>
<dbReference type="Gene3D" id="3.60.40.10">
    <property type="entry name" value="PPM-type phosphatase domain"/>
    <property type="match status" value="1"/>
</dbReference>
<feature type="transmembrane region" description="Helical" evidence="2">
    <location>
        <begin position="12"/>
        <end position="35"/>
    </location>
</feature>
<dbReference type="Pfam" id="PF07228">
    <property type="entry name" value="SpoIIE"/>
    <property type="match status" value="1"/>
</dbReference>
<evidence type="ECO:0000256" key="1">
    <source>
        <dbReference type="ARBA" id="ARBA00022801"/>
    </source>
</evidence>
<dbReference type="RefSeq" id="WP_345370603.1">
    <property type="nucleotide sequence ID" value="NZ_BAABJX010000022.1"/>
</dbReference>
<feature type="transmembrane region" description="Helical" evidence="2">
    <location>
        <begin position="55"/>
        <end position="74"/>
    </location>
</feature>
<sequence length="682" mass="78911">MRERIFLDTEAISVGAVRKVSIVMAAIGWILLLGIGLREQYADFVTPTLAPLPAYFKGVCLFLFVAGIYIFSSIELKKKELDFSHIFWTLFVVAFITAFLSVMVNFFMYFFEEARWSVHPFWYGSFFYVEYGAMIVYLVTVFVAWKRLILYGKGRFVQYSWICFEVLIAIFLASHFFSDTKPSLSFHFGYVFLAIWILSLSINVKWIPLLNFNQKLATLLQLFFILISLIYFFTTIDNYLSMNLYGVEGLLQSIFIIALFTFTFIYGVVAGLFVIFNLPTSSEFDKKLQEISIFQELSSTIKQGKNEYEIYKVLLQAAGSITNSQLGWIQREEQPLIVDGITKEEAVHFMMKYNTIIKETSTARRVHYNPYFGRGRKMKYYSILIVRISGREEHLVLLSSLHNAYDKMMEKSVLTYVNQAGIAISNLELMSLTVESEVWKQQLEIARKVQERLMPKRWAIEQSLEIAAISEPAIEVGGDYYDSHQQEGNKFSIMIADVAGKGIQASFHMAQLKGIFQSLMNMELSPMEVMTYANKALKNCLEKKAFVTATYMEIDTEQRQLEQVRAGHCPTLYFSKEEQRAFYLQQKGLGLGIIRNDSFQKYISTESIPYYSGDLIVLYTDGIVEARRQDKELFGYDRLREYIQSHYTLPVKEMAEGLLEEVRHFSGDQKLTDDFTLIIIRF</sequence>
<feature type="transmembrane region" description="Helical" evidence="2">
    <location>
        <begin position="121"/>
        <end position="144"/>
    </location>
</feature>
<evidence type="ECO:0000313" key="4">
    <source>
        <dbReference type="EMBL" id="GAA4830756.1"/>
    </source>
</evidence>
<feature type="transmembrane region" description="Helical" evidence="2">
    <location>
        <begin position="216"/>
        <end position="234"/>
    </location>
</feature>
<dbReference type="PANTHER" id="PTHR43156">
    <property type="entry name" value="STAGE II SPORULATION PROTEIN E-RELATED"/>
    <property type="match status" value="1"/>
</dbReference>
<evidence type="ECO:0000259" key="3">
    <source>
        <dbReference type="SMART" id="SM00331"/>
    </source>
</evidence>
<keyword evidence="2" id="KW-1133">Transmembrane helix</keyword>
<feature type="transmembrane region" description="Helical" evidence="2">
    <location>
        <begin position="184"/>
        <end position="204"/>
    </location>
</feature>
<keyword evidence="2" id="KW-0472">Membrane</keyword>
<keyword evidence="2" id="KW-0812">Transmembrane</keyword>
<dbReference type="SUPFAM" id="SSF81606">
    <property type="entry name" value="PP2C-like"/>
    <property type="match status" value="1"/>
</dbReference>
<feature type="transmembrane region" description="Helical" evidence="2">
    <location>
        <begin position="86"/>
        <end position="109"/>
    </location>
</feature>
<proteinExistence type="predicted"/>
<protein>
    <recommendedName>
        <fullName evidence="3">PPM-type phosphatase domain-containing protein</fullName>
    </recommendedName>
</protein>
<dbReference type="InterPro" id="IPR001932">
    <property type="entry name" value="PPM-type_phosphatase-like_dom"/>
</dbReference>
<keyword evidence="1" id="KW-0378">Hydrolase</keyword>
<feature type="transmembrane region" description="Helical" evidence="2">
    <location>
        <begin position="254"/>
        <end position="278"/>
    </location>
</feature>
<dbReference type="PANTHER" id="PTHR43156:SF2">
    <property type="entry name" value="STAGE II SPORULATION PROTEIN E"/>
    <property type="match status" value="1"/>
</dbReference>
<gene>
    <name evidence="4" type="ORF">GCM10023331_15080</name>
</gene>
<name>A0ABP9D5I4_9BACT</name>
<comment type="caution">
    <text evidence="4">The sequence shown here is derived from an EMBL/GenBank/DDBJ whole genome shotgun (WGS) entry which is preliminary data.</text>
</comment>
<dbReference type="InterPro" id="IPR052016">
    <property type="entry name" value="Bact_Sigma-Reg"/>
</dbReference>
<evidence type="ECO:0000313" key="5">
    <source>
        <dbReference type="Proteomes" id="UP001500298"/>
    </source>
</evidence>
<accession>A0ABP9D5I4</accession>
<feature type="domain" description="PPM-type phosphatase" evidence="3">
    <location>
        <begin position="461"/>
        <end position="682"/>
    </location>
</feature>
<feature type="transmembrane region" description="Helical" evidence="2">
    <location>
        <begin position="156"/>
        <end position="178"/>
    </location>
</feature>
<dbReference type="Proteomes" id="UP001500298">
    <property type="component" value="Unassembled WGS sequence"/>
</dbReference>
<organism evidence="4 5">
    <name type="scientific">Algivirga pacifica</name>
    <dbReference type="NCBI Taxonomy" id="1162670"/>
    <lineage>
        <taxon>Bacteria</taxon>
        <taxon>Pseudomonadati</taxon>
        <taxon>Bacteroidota</taxon>
        <taxon>Cytophagia</taxon>
        <taxon>Cytophagales</taxon>
        <taxon>Flammeovirgaceae</taxon>
        <taxon>Algivirga</taxon>
    </lineage>
</organism>
<evidence type="ECO:0000256" key="2">
    <source>
        <dbReference type="SAM" id="Phobius"/>
    </source>
</evidence>